<dbReference type="AlphaFoldDB" id="A0AAD7E5R2"/>
<evidence type="ECO:0000259" key="4">
    <source>
        <dbReference type="Pfam" id="PF00370"/>
    </source>
</evidence>
<dbReference type="PANTHER" id="PTHR43435:SF4">
    <property type="entry name" value="FGGY CARBOHYDRATE KINASE DOMAIN-CONTAINING PROTEIN"/>
    <property type="match status" value="1"/>
</dbReference>
<dbReference type="EMBL" id="JARJCW010000002">
    <property type="protein sequence ID" value="KAJ7229081.1"/>
    <property type="molecule type" value="Genomic_DNA"/>
</dbReference>
<feature type="domain" description="Carbohydrate kinase FGGY C-terminal" evidence="5">
    <location>
        <begin position="310"/>
        <end position="555"/>
    </location>
</feature>
<organism evidence="6 7">
    <name type="scientific">Mycena pura</name>
    <dbReference type="NCBI Taxonomy" id="153505"/>
    <lineage>
        <taxon>Eukaryota</taxon>
        <taxon>Fungi</taxon>
        <taxon>Dikarya</taxon>
        <taxon>Basidiomycota</taxon>
        <taxon>Agaricomycotina</taxon>
        <taxon>Agaricomycetes</taxon>
        <taxon>Agaricomycetidae</taxon>
        <taxon>Agaricales</taxon>
        <taxon>Marasmiineae</taxon>
        <taxon>Mycenaceae</taxon>
        <taxon>Mycena</taxon>
    </lineage>
</organism>
<dbReference type="Proteomes" id="UP001219525">
    <property type="component" value="Unassembled WGS sequence"/>
</dbReference>
<evidence type="ECO:0000313" key="7">
    <source>
        <dbReference type="Proteomes" id="UP001219525"/>
    </source>
</evidence>
<dbReference type="Gene3D" id="1.20.58.2240">
    <property type="match status" value="1"/>
</dbReference>
<dbReference type="GO" id="GO:0019150">
    <property type="term" value="F:D-ribulokinase activity"/>
    <property type="evidence" value="ECO:0007669"/>
    <property type="project" value="TreeGrafter"/>
</dbReference>
<evidence type="ECO:0000313" key="6">
    <source>
        <dbReference type="EMBL" id="KAJ7229081.1"/>
    </source>
</evidence>
<accession>A0AAD7E5R2</accession>
<dbReference type="NCBIfam" id="TIGR01315">
    <property type="entry name" value="5C_CHO_kinase"/>
    <property type="match status" value="1"/>
</dbReference>
<dbReference type="CDD" id="cd07782">
    <property type="entry name" value="ASKHA_NBD_FGGY_D-RBK"/>
    <property type="match status" value="1"/>
</dbReference>
<dbReference type="InterPro" id="IPR006003">
    <property type="entry name" value="FGGY_RbtK-like"/>
</dbReference>
<name>A0AAD7E5R2_9AGAR</name>
<protein>
    <recommendedName>
        <fullName evidence="8">Pentulose kinase</fullName>
    </recommendedName>
</protein>
<evidence type="ECO:0000256" key="3">
    <source>
        <dbReference type="ARBA" id="ARBA00022777"/>
    </source>
</evidence>
<proteinExistence type="inferred from homology"/>
<gene>
    <name evidence="6" type="ORF">GGX14DRAFT_692885</name>
</gene>
<dbReference type="SUPFAM" id="SSF53067">
    <property type="entry name" value="Actin-like ATPase domain"/>
    <property type="match status" value="2"/>
</dbReference>
<comment type="similarity">
    <text evidence="1">Belongs to the FGGY kinase family.</text>
</comment>
<sequence length="627" mass="67054">MYEFGFRQPAAGYPTMSYYLGIDVGTGSARAALISSNGEVIASSTVDTETWRDPHDHCIFEQSTTDIWAAIASATKTCLASCNISPAAVKGIGFDATCSLAVADFDGGPVQVTSGPDLGAPGERNVVLWADHRAEKQADLVNSTGSVVLDYVGGTMSLEMEVPKILWLKQHMDPSRFAASQFFDLPDFLTYRATGARTRSCCSLTCKCSFLPGLGWQDAFFEQIGLGELVQGGAYPQLGASHADVLTAGLPVGNGLSAAAATELGLLEGTPVGSGVIDAYAGWLGTVAARVNSEELTDTPPTLADSRYRLAAIAGTSTCHLIQSPEGVFVNGVWGPYRDALFRGWWMNEGGQSSTGQVRFDPLPISADKAQLIEFVLTTHPAYPLLVDASKAQSKNIYDVLTDTLEKLRIEEGAESLTELTKDMHLYPDFHGAPPSPHSYQQYTEPVAQGNRSPLADPRMRGALVGLVLDAELSDLARRYFLALQAIALQTRHIIDTLDGAGHDVRLIALSGGQAGNEVLVRLLADTCGRPVVLPPPGAAGGAVVRGAAMLGRFAAEAAKRAGADISETVQGEILWGIMVDMTPPGTLVAPSASPKEKRLLEAKYKIFQEMIDMQRRWRREMEEACE</sequence>
<dbReference type="Pfam" id="PF02782">
    <property type="entry name" value="FGGY_C"/>
    <property type="match status" value="1"/>
</dbReference>
<dbReference type="GO" id="GO:0005737">
    <property type="term" value="C:cytoplasm"/>
    <property type="evidence" value="ECO:0007669"/>
    <property type="project" value="TreeGrafter"/>
</dbReference>
<keyword evidence="7" id="KW-1185">Reference proteome</keyword>
<dbReference type="InterPro" id="IPR043129">
    <property type="entry name" value="ATPase_NBD"/>
</dbReference>
<dbReference type="InterPro" id="IPR018484">
    <property type="entry name" value="FGGY_N"/>
</dbReference>
<dbReference type="PANTHER" id="PTHR43435">
    <property type="entry name" value="RIBULOKINASE"/>
    <property type="match status" value="1"/>
</dbReference>
<dbReference type="InterPro" id="IPR018485">
    <property type="entry name" value="FGGY_C"/>
</dbReference>
<evidence type="ECO:0000256" key="1">
    <source>
        <dbReference type="ARBA" id="ARBA00009156"/>
    </source>
</evidence>
<dbReference type="Pfam" id="PF00370">
    <property type="entry name" value="FGGY_N"/>
    <property type="match status" value="1"/>
</dbReference>
<keyword evidence="3" id="KW-0418">Kinase</keyword>
<evidence type="ECO:0000259" key="5">
    <source>
        <dbReference type="Pfam" id="PF02782"/>
    </source>
</evidence>
<feature type="domain" description="Carbohydrate kinase FGGY N-terminal" evidence="4">
    <location>
        <begin position="18"/>
        <end position="285"/>
    </location>
</feature>
<dbReference type="GO" id="GO:0019321">
    <property type="term" value="P:pentose metabolic process"/>
    <property type="evidence" value="ECO:0007669"/>
    <property type="project" value="TreeGrafter"/>
</dbReference>
<comment type="caution">
    <text evidence="6">The sequence shown here is derived from an EMBL/GenBank/DDBJ whole genome shotgun (WGS) entry which is preliminary data.</text>
</comment>
<dbReference type="Gene3D" id="3.30.420.40">
    <property type="match status" value="1"/>
</dbReference>
<keyword evidence="2" id="KW-0808">Transferase</keyword>
<reference evidence="6" key="1">
    <citation type="submission" date="2023-03" db="EMBL/GenBank/DDBJ databases">
        <title>Massive genome expansion in bonnet fungi (Mycena s.s.) driven by repeated elements and novel gene families across ecological guilds.</title>
        <authorList>
            <consortium name="Lawrence Berkeley National Laboratory"/>
            <person name="Harder C.B."/>
            <person name="Miyauchi S."/>
            <person name="Viragh M."/>
            <person name="Kuo A."/>
            <person name="Thoen E."/>
            <person name="Andreopoulos B."/>
            <person name="Lu D."/>
            <person name="Skrede I."/>
            <person name="Drula E."/>
            <person name="Henrissat B."/>
            <person name="Morin E."/>
            <person name="Kohler A."/>
            <person name="Barry K."/>
            <person name="LaButti K."/>
            <person name="Morin E."/>
            <person name="Salamov A."/>
            <person name="Lipzen A."/>
            <person name="Mereny Z."/>
            <person name="Hegedus B."/>
            <person name="Baldrian P."/>
            <person name="Stursova M."/>
            <person name="Weitz H."/>
            <person name="Taylor A."/>
            <person name="Grigoriev I.V."/>
            <person name="Nagy L.G."/>
            <person name="Martin F."/>
            <person name="Kauserud H."/>
        </authorList>
    </citation>
    <scope>NUCLEOTIDE SEQUENCE</scope>
    <source>
        <strain evidence="6">9144</strain>
    </source>
</reference>
<evidence type="ECO:0008006" key="8">
    <source>
        <dbReference type="Google" id="ProtNLM"/>
    </source>
</evidence>
<evidence type="ECO:0000256" key="2">
    <source>
        <dbReference type="ARBA" id="ARBA00022679"/>
    </source>
</evidence>